<dbReference type="AlphaFoldDB" id="A0A0A9GYV3"/>
<protein>
    <submittedName>
        <fullName evidence="1">Uncharacterized protein</fullName>
    </submittedName>
</protein>
<reference evidence="1" key="1">
    <citation type="submission" date="2014-09" db="EMBL/GenBank/DDBJ databases">
        <authorList>
            <person name="Magalhaes I.L.F."/>
            <person name="Oliveira U."/>
            <person name="Santos F.R."/>
            <person name="Vidigal T.H.D.A."/>
            <person name="Brescovit A.D."/>
            <person name="Santos A.J."/>
        </authorList>
    </citation>
    <scope>NUCLEOTIDE SEQUENCE</scope>
    <source>
        <tissue evidence="1">Shoot tissue taken approximately 20 cm above the soil surface</tissue>
    </source>
</reference>
<sequence>MCMSECLTSHPACHWTFGSHGAKTDLSLLLINQASFIRKT</sequence>
<evidence type="ECO:0000313" key="1">
    <source>
        <dbReference type="EMBL" id="JAE30140.1"/>
    </source>
</evidence>
<dbReference type="EMBL" id="GBRH01167756">
    <property type="protein sequence ID" value="JAE30140.1"/>
    <property type="molecule type" value="Transcribed_RNA"/>
</dbReference>
<organism evidence="1">
    <name type="scientific">Arundo donax</name>
    <name type="common">Giant reed</name>
    <name type="synonym">Donax arundinaceus</name>
    <dbReference type="NCBI Taxonomy" id="35708"/>
    <lineage>
        <taxon>Eukaryota</taxon>
        <taxon>Viridiplantae</taxon>
        <taxon>Streptophyta</taxon>
        <taxon>Embryophyta</taxon>
        <taxon>Tracheophyta</taxon>
        <taxon>Spermatophyta</taxon>
        <taxon>Magnoliopsida</taxon>
        <taxon>Liliopsida</taxon>
        <taxon>Poales</taxon>
        <taxon>Poaceae</taxon>
        <taxon>PACMAD clade</taxon>
        <taxon>Arundinoideae</taxon>
        <taxon>Arundineae</taxon>
        <taxon>Arundo</taxon>
    </lineage>
</organism>
<name>A0A0A9GYV3_ARUDO</name>
<proteinExistence type="predicted"/>
<accession>A0A0A9GYV3</accession>
<reference evidence="1" key="2">
    <citation type="journal article" date="2015" name="Data Brief">
        <title>Shoot transcriptome of the giant reed, Arundo donax.</title>
        <authorList>
            <person name="Barrero R.A."/>
            <person name="Guerrero F.D."/>
            <person name="Moolhuijzen P."/>
            <person name="Goolsby J.A."/>
            <person name="Tidwell J."/>
            <person name="Bellgard S.E."/>
            <person name="Bellgard M.I."/>
        </authorList>
    </citation>
    <scope>NUCLEOTIDE SEQUENCE</scope>
    <source>
        <tissue evidence="1">Shoot tissue taken approximately 20 cm above the soil surface</tissue>
    </source>
</reference>